<protein>
    <submittedName>
        <fullName evidence="1">Uncharacterized protein</fullName>
    </submittedName>
</protein>
<evidence type="ECO:0000313" key="1">
    <source>
        <dbReference type="EMBL" id="RGM90398.1"/>
    </source>
</evidence>
<sequence>MTANDYSIEKYVSEYLKPLEEKGIITDLRVIPCRCRIMFRLNEPSRENSMKVIIETEADEDHITFFKSDVSAEETFRSPERRFIYQRLMAANKSLNDELNRMSVNTDLYITKYLKPLEEKGLIKDLATCKNHSVWFMIVKDIKGVSITVNLIPGTTVDTVAFFPLPLDIGRYGVETTFIPNPINDDHYTENLEKRIQESMNKLKEIFDNPLPE</sequence>
<reference evidence="1 2" key="1">
    <citation type="submission" date="2018-08" db="EMBL/GenBank/DDBJ databases">
        <title>A genome reference for cultivated species of the human gut microbiota.</title>
        <authorList>
            <person name="Zou Y."/>
            <person name="Xue W."/>
            <person name="Luo G."/>
        </authorList>
    </citation>
    <scope>NUCLEOTIDE SEQUENCE [LARGE SCALE GENOMIC DNA]</scope>
    <source>
        <strain evidence="1 2">OM06-2</strain>
    </source>
</reference>
<name>A0A3E4Z784_9BACT</name>
<dbReference type="AlphaFoldDB" id="A0A3E4Z784"/>
<accession>A0A3E4Z784</accession>
<evidence type="ECO:0000313" key="2">
    <source>
        <dbReference type="Proteomes" id="UP000260814"/>
    </source>
</evidence>
<dbReference type="EMBL" id="QSTW01000013">
    <property type="protein sequence ID" value="RGM90398.1"/>
    <property type="molecule type" value="Genomic_DNA"/>
</dbReference>
<proteinExistence type="predicted"/>
<dbReference type="Proteomes" id="UP000260814">
    <property type="component" value="Unassembled WGS sequence"/>
</dbReference>
<dbReference type="RefSeq" id="WP_117702192.1">
    <property type="nucleotide sequence ID" value="NZ_QSTW01000013.1"/>
</dbReference>
<gene>
    <name evidence="1" type="ORF">DXB87_10885</name>
</gene>
<comment type="caution">
    <text evidence="1">The sequence shown here is derived from an EMBL/GenBank/DDBJ whole genome shotgun (WGS) entry which is preliminary data.</text>
</comment>
<organism evidence="1 2">
    <name type="scientific">Phocaeicola plebeius</name>
    <dbReference type="NCBI Taxonomy" id="310297"/>
    <lineage>
        <taxon>Bacteria</taxon>
        <taxon>Pseudomonadati</taxon>
        <taxon>Bacteroidota</taxon>
        <taxon>Bacteroidia</taxon>
        <taxon>Bacteroidales</taxon>
        <taxon>Bacteroidaceae</taxon>
        <taxon>Phocaeicola</taxon>
    </lineage>
</organism>